<dbReference type="AlphaFoldDB" id="A4GHI5"/>
<evidence type="ECO:0000256" key="3">
    <source>
        <dbReference type="ARBA" id="ARBA00022723"/>
    </source>
</evidence>
<evidence type="ECO:0000313" key="8">
    <source>
        <dbReference type="EMBL" id="ABL97546.1"/>
    </source>
</evidence>
<evidence type="ECO:0000256" key="2">
    <source>
        <dbReference type="ARBA" id="ARBA00022714"/>
    </source>
</evidence>
<reference evidence="8" key="1">
    <citation type="journal article" date="2007" name="Environ. Microbiol.">
        <title>Proteorhodopsin photosystem gene clusters exhibit co-evolutionary trends and shared ancestry among diverse marine microbial phyla.</title>
        <authorList>
            <person name="McCarren J."/>
            <person name="Delong E.F."/>
        </authorList>
    </citation>
    <scope>NUCLEOTIDE SEQUENCE</scope>
</reference>
<sequence>METKIYQNHHSNASLDSVVKMLDGSAKKSFEDATPIPAAVNHSVEFYNHEQDRIFNQEWICIGRTDELPNTGDYLTHDIAGTPILIVRQESSEIMGFVNACAHRFTCLVSKQTGNAFAFTCPNHAWTYALDGTLKHAPFMELKNDFDIESHRLKTLSTEVWEGFIYITLAKDPSKKVAPSLEELRKNIVGQYDMASYKTVIRESMSWDANWKNLIENFTESYHVPMAHQKTFANHKKAIEDYVCGEDNDHYCYHYAPQEAESGPGAAHPNNIKLEGPWRRTMVDFCIFPNHLITLMPDYLWWVSVLPEGVNRFKATWGVAVPPEILKEIPEAEYDEWLQQMTNYMEAANNEDKLLVQGLNRGTGSRILPEGTLHPIEKNLWQFTKYLARISS</sequence>
<evidence type="ECO:0000256" key="5">
    <source>
        <dbReference type="ARBA" id="ARBA00023004"/>
    </source>
</evidence>
<dbReference type="InterPro" id="IPR001663">
    <property type="entry name" value="Rng_hydr_dOase-A"/>
</dbReference>
<dbReference type="Gene3D" id="3.90.380.10">
    <property type="entry name" value="Naphthalene 1,2-dioxygenase Alpha Subunit, Chain A, domain 1"/>
    <property type="match status" value="1"/>
</dbReference>
<evidence type="ECO:0000256" key="1">
    <source>
        <dbReference type="ARBA" id="ARBA00001962"/>
    </source>
</evidence>
<dbReference type="InterPro" id="IPR015879">
    <property type="entry name" value="Ring_hydroxy_dOase_asu_C_dom"/>
</dbReference>
<evidence type="ECO:0000256" key="4">
    <source>
        <dbReference type="ARBA" id="ARBA00023002"/>
    </source>
</evidence>
<evidence type="ECO:0000256" key="6">
    <source>
        <dbReference type="ARBA" id="ARBA00023014"/>
    </source>
</evidence>
<feature type="domain" description="Rieske" evidence="7">
    <location>
        <begin position="59"/>
        <end position="167"/>
    </location>
</feature>
<dbReference type="GO" id="GO:0016491">
    <property type="term" value="F:oxidoreductase activity"/>
    <property type="evidence" value="ECO:0007669"/>
    <property type="project" value="UniProtKB-KW"/>
</dbReference>
<dbReference type="PRINTS" id="PR00090">
    <property type="entry name" value="RNGDIOXGNASE"/>
</dbReference>
<keyword evidence="4" id="KW-0560">Oxidoreductase</keyword>
<dbReference type="GO" id="GO:0005506">
    <property type="term" value="F:iron ion binding"/>
    <property type="evidence" value="ECO:0007669"/>
    <property type="project" value="InterPro"/>
</dbReference>
<dbReference type="PANTHER" id="PTHR43756:SF5">
    <property type="entry name" value="CHOLINE MONOOXYGENASE, CHLOROPLASTIC"/>
    <property type="match status" value="1"/>
</dbReference>
<dbReference type="Pfam" id="PF00355">
    <property type="entry name" value="Rieske"/>
    <property type="match status" value="1"/>
</dbReference>
<comment type="cofactor">
    <cofactor evidence="1">
        <name>Fe cation</name>
        <dbReference type="ChEBI" id="CHEBI:24875"/>
    </cofactor>
</comment>
<keyword evidence="3" id="KW-0479">Metal-binding</keyword>
<dbReference type="CDD" id="cd08885">
    <property type="entry name" value="RHO_alpha_C_1"/>
    <property type="match status" value="1"/>
</dbReference>
<protein>
    <submittedName>
        <fullName evidence="8">Rieske 2Fe-2S domain protein</fullName>
    </submittedName>
</protein>
<dbReference type="Pfam" id="PF00848">
    <property type="entry name" value="Ring_hydroxyl_A"/>
    <property type="match status" value="1"/>
</dbReference>
<accession>A4GHI5</accession>
<evidence type="ECO:0000259" key="7">
    <source>
        <dbReference type="PROSITE" id="PS51296"/>
    </source>
</evidence>
<dbReference type="SUPFAM" id="SSF55961">
    <property type="entry name" value="Bet v1-like"/>
    <property type="match status" value="1"/>
</dbReference>
<dbReference type="CDD" id="cd03469">
    <property type="entry name" value="Rieske_RO_Alpha_N"/>
    <property type="match status" value="1"/>
</dbReference>
<keyword evidence="5" id="KW-0408">Iron</keyword>
<dbReference type="PANTHER" id="PTHR43756">
    <property type="entry name" value="CHOLINE MONOOXYGENASE, CHLOROPLASTIC"/>
    <property type="match status" value="1"/>
</dbReference>
<organism evidence="8">
    <name type="scientific">uncultured marine bacterium EB0_35D03</name>
    <dbReference type="NCBI Taxonomy" id="415435"/>
    <lineage>
        <taxon>Bacteria</taxon>
        <taxon>environmental samples</taxon>
    </lineage>
</organism>
<keyword evidence="2" id="KW-0001">2Fe-2S</keyword>
<gene>
    <name evidence="8" type="ORF">MBMO_EB0-35D03.0009</name>
</gene>
<keyword evidence="6" id="KW-0411">Iron-sulfur</keyword>
<dbReference type="InterPro" id="IPR017941">
    <property type="entry name" value="Rieske_2Fe-2S"/>
</dbReference>
<dbReference type="Gene3D" id="2.102.10.10">
    <property type="entry name" value="Rieske [2Fe-2S] iron-sulphur domain"/>
    <property type="match status" value="1"/>
</dbReference>
<dbReference type="GO" id="GO:0051537">
    <property type="term" value="F:2 iron, 2 sulfur cluster binding"/>
    <property type="evidence" value="ECO:0007669"/>
    <property type="project" value="UniProtKB-KW"/>
</dbReference>
<dbReference type="EMBL" id="EF089397">
    <property type="protein sequence ID" value="ABL97546.1"/>
    <property type="molecule type" value="Genomic_DNA"/>
</dbReference>
<dbReference type="InterPro" id="IPR036922">
    <property type="entry name" value="Rieske_2Fe-2S_sf"/>
</dbReference>
<name>A4GHI5_9BACT</name>
<proteinExistence type="predicted"/>
<dbReference type="PROSITE" id="PS51296">
    <property type="entry name" value="RIESKE"/>
    <property type="match status" value="1"/>
</dbReference>
<dbReference type="SUPFAM" id="SSF50022">
    <property type="entry name" value="ISP domain"/>
    <property type="match status" value="1"/>
</dbReference>